<name>A0A5C1E4X5_9RHOO</name>
<dbReference type="SMART" id="SM00530">
    <property type="entry name" value="HTH_XRE"/>
    <property type="match status" value="1"/>
</dbReference>
<dbReference type="EMBL" id="CP022579">
    <property type="protein sequence ID" value="QEL63923.1"/>
    <property type="molecule type" value="Genomic_DNA"/>
</dbReference>
<proteinExistence type="predicted"/>
<evidence type="ECO:0000313" key="3">
    <source>
        <dbReference type="Proteomes" id="UP000323671"/>
    </source>
</evidence>
<dbReference type="RefSeq" id="WP_149424732.1">
    <property type="nucleotide sequence ID" value="NZ_CP022579.1"/>
</dbReference>
<dbReference type="SUPFAM" id="SSF47413">
    <property type="entry name" value="lambda repressor-like DNA-binding domains"/>
    <property type="match status" value="1"/>
</dbReference>
<feature type="domain" description="HTH cro/C1-type" evidence="1">
    <location>
        <begin position="8"/>
        <end position="63"/>
    </location>
</feature>
<dbReference type="AlphaFoldDB" id="A0A5C1E4X5"/>
<dbReference type="InterPro" id="IPR010982">
    <property type="entry name" value="Lambda_DNA-bd_dom_sf"/>
</dbReference>
<dbReference type="PROSITE" id="PS50943">
    <property type="entry name" value="HTH_CROC1"/>
    <property type="match status" value="1"/>
</dbReference>
<dbReference type="GO" id="GO:0003677">
    <property type="term" value="F:DNA binding"/>
    <property type="evidence" value="ECO:0007669"/>
    <property type="project" value="InterPro"/>
</dbReference>
<dbReference type="Pfam" id="PF13560">
    <property type="entry name" value="HTH_31"/>
    <property type="match status" value="1"/>
</dbReference>
<sequence>MSPFAMTLRELRATKRLRQSEVAELLGYEQTYISALEVGIKGPPPEVFLERAVRVFDLDEAWEKRLREAHVASQRRIVIPADAPESVYRMVNELRQQIDRLHPAQIELIRVALNFTQAIAVEPASTERLRRRMSNKDRKEEGKN</sequence>
<dbReference type="Proteomes" id="UP000323671">
    <property type="component" value="Chromosome"/>
</dbReference>
<dbReference type="InterPro" id="IPR001387">
    <property type="entry name" value="Cro/C1-type_HTH"/>
</dbReference>
<dbReference type="Gene3D" id="1.10.260.40">
    <property type="entry name" value="lambda repressor-like DNA-binding domains"/>
    <property type="match status" value="1"/>
</dbReference>
<organism evidence="2 3">
    <name type="scientific">Oryzomicrobium terrae</name>
    <dbReference type="NCBI Taxonomy" id="1735038"/>
    <lineage>
        <taxon>Bacteria</taxon>
        <taxon>Pseudomonadati</taxon>
        <taxon>Pseudomonadota</taxon>
        <taxon>Betaproteobacteria</taxon>
        <taxon>Rhodocyclales</taxon>
        <taxon>Rhodocyclaceae</taxon>
        <taxon>Oryzomicrobium</taxon>
    </lineage>
</organism>
<dbReference type="CDD" id="cd00093">
    <property type="entry name" value="HTH_XRE"/>
    <property type="match status" value="1"/>
</dbReference>
<evidence type="ECO:0000259" key="1">
    <source>
        <dbReference type="PROSITE" id="PS50943"/>
    </source>
</evidence>
<reference evidence="2 3" key="1">
    <citation type="submission" date="2017-07" db="EMBL/GenBank/DDBJ databases">
        <title>Complete genome sequence of Oryzomicrobium terrae TPP412.</title>
        <authorList>
            <person name="Chiu L.-W."/>
            <person name="Lo K.-J."/>
            <person name="Tsai Y.-M."/>
            <person name="Lin S.-S."/>
            <person name="Kuo C.-H."/>
            <person name="Liu C.-T."/>
        </authorList>
    </citation>
    <scope>NUCLEOTIDE SEQUENCE [LARGE SCALE GENOMIC DNA]</scope>
    <source>
        <strain evidence="2 3">TPP412</strain>
    </source>
</reference>
<dbReference type="KEGG" id="otr:OTERR_04470"/>
<accession>A0A5C1E4X5</accession>
<gene>
    <name evidence="2" type="ORF">OTERR_04470</name>
</gene>
<protein>
    <recommendedName>
        <fullName evidence="1">HTH cro/C1-type domain-containing protein</fullName>
    </recommendedName>
</protein>
<keyword evidence="3" id="KW-1185">Reference proteome</keyword>
<evidence type="ECO:0000313" key="2">
    <source>
        <dbReference type="EMBL" id="QEL63923.1"/>
    </source>
</evidence>